<accession>A0A9D4ML91</accession>
<reference evidence="1" key="2">
    <citation type="submission" date="2020-11" db="EMBL/GenBank/DDBJ databases">
        <authorList>
            <person name="McCartney M.A."/>
            <person name="Auch B."/>
            <person name="Kono T."/>
            <person name="Mallez S."/>
            <person name="Becker A."/>
            <person name="Gohl D.M."/>
            <person name="Silverstein K.A.T."/>
            <person name="Koren S."/>
            <person name="Bechman K.B."/>
            <person name="Herman A."/>
            <person name="Abrahante J.E."/>
            <person name="Garbe J."/>
        </authorList>
    </citation>
    <scope>NUCLEOTIDE SEQUENCE</scope>
    <source>
        <strain evidence="1">Duluth1</strain>
        <tissue evidence="1">Whole animal</tissue>
    </source>
</reference>
<evidence type="ECO:0000313" key="2">
    <source>
        <dbReference type="Proteomes" id="UP000828390"/>
    </source>
</evidence>
<keyword evidence="2" id="KW-1185">Reference proteome</keyword>
<reference evidence="1" key="1">
    <citation type="journal article" date="2019" name="bioRxiv">
        <title>The Genome of the Zebra Mussel, Dreissena polymorpha: A Resource for Invasive Species Research.</title>
        <authorList>
            <person name="McCartney M.A."/>
            <person name="Auch B."/>
            <person name="Kono T."/>
            <person name="Mallez S."/>
            <person name="Zhang Y."/>
            <person name="Obille A."/>
            <person name="Becker A."/>
            <person name="Abrahante J.E."/>
            <person name="Garbe J."/>
            <person name="Badalamenti J.P."/>
            <person name="Herman A."/>
            <person name="Mangelson H."/>
            <person name="Liachko I."/>
            <person name="Sullivan S."/>
            <person name="Sone E.D."/>
            <person name="Koren S."/>
            <person name="Silverstein K.A.T."/>
            <person name="Beckman K.B."/>
            <person name="Gohl D.M."/>
        </authorList>
    </citation>
    <scope>NUCLEOTIDE SEQUENCE</scope>
    <source>
        <strain evidence="1">Duluth1</strain>
        <tissue evidence="1">Whole animal</tissue>
    </source>
</reference>
<gene>
    <name evidence="1" type="ORF">DPMN_003100</name>
</gene>
<name>A0A9D4ML91_DREPO</name>
<comment type="caution">
    <text evidence="1">The sequence shown here is derived from an EMBL/GenBank/DDBJ whole genome shotgun (WGS) entry which is preliminary data.</text>
</comment>
<sequence>MPYAASVAFAPPAHLAVWLYPVPTHTDYYNLGYIYDNKGDDNDEGYDDDGDYVDAADGGDRVGMWMMMLVIRRRMLFV</sequence>
<evidence type="ECO:0000313" key="1">
    <source>
        <dbReference type="EMBL" id="KAH3879198.1"/>
    </source>
</evidence>
<organism evidence="1 2">
    <name type="scientific">Dreissena polymorpha</name>
    <name type="common">Zebra mussel</name>
    <name type="synonym">Mytilus polymorpha</name>
    <dbReference type="NCBI Taxonomy" id="45954"/>
    <lineage>
        <taxon>Eukaryota</taxon>
        <taxon>Metazoa</taxon>
        <taxon>Spiralia</taxon>
        <taxon>Lophotrochozoa</taxon>
        <taxon>Mollusca</taxon>
        <taxon>Bivalvia</taxon>
        <taxon>Autobranchia</taxon>
        <taxon>Heteroconchia</taxon>
        <taxon>Euheterodonta</taxon>
        <taxon>Imparidentia</taxon>
        <taxon>Neoheterodontei</taxon>
        <taxon>Myida</taxon>
        <taxon>Dreissenoidea</taxon>
        <taxon>Dreissenidae</taxon>
        <taxon>Dreissena</taxon>
    </lineage>
</organism>
<protein>
    <submittedName>
        <fullName evidence="1">Uncharacterized protein</fullName>
    </submittedName>
</protein>
<dbReference type="EMBL" id="JAIWYP010000001">
    <property type="protein sequence ID" value="KAH3879198.1"/>
    <property type="molecule type" value="Genomic_DNA"/>
</dbReference>
<dbReference type="AlphaFoldDB" id="A0A9D4ML91"/>
<dbReference type="Proteomes" id="UP000828390">
    <property type="component" value="Unassembled WGS sequence"/>
</dbReference>
<proteinExistence type="predicted"/>